<evidence type="ECO:0000259" key="10">
    <source>
        <dbReference type="PROSITE" id="PS50162"/>
    </source>
</evidence>
<dbReference type="PANTHER" id="PTHR46457">
    <property type="entry name" value="DNA REPAIR PROTEIN RAD51 HOMOLOG 4"/>
    <property type="match status" value="1"/>
</dbReference>
<evidence type="ECO:0000256" key="4">
    <source>
        <dbReference type="ARBA" id="ARBA00022763"/>
    </source>
</evidence>
<evidence type="ECO:0000256" key="9">
    <source>
        <dbReference type="ARBA" id="ARBA00023242"/>
    </source>
</evidence>
<keyword evidence="5" id="KW-0067">ATP-binding</keyword>
<dbReference type="InterPro" id="IPR027417">
    <property type="entry name" value="P-loop_NTPase"/>
</dbReference>
<dbReference type="GO" id="GO:0005657">
    <property type="term" value="C:replication fork"/>
    <property type="evidence" value="ECO:0007669"/>
    <property type="project" value="TreeGrafter"/>
</dbReference>
<dbReference type="PROSITE" id="PS50162">
    <property type="entry name" value="RECA_2"/>
    <property type="match status" value="1"/>
</dbReference>
<evidence type="ECO:0000256" key="7">
    <source>
        <dbReference type="ARBA" id="ARBA00023172"/>
    </source>
</evidence>
<dbReference type="GO" id="GO:0005524">
    <property type="term" value="F:ATP binding"/>
    <property type="evidence" value="ECO:0007669"/>
    <property type="project" value="UniProtKB-KW"/>
</dbReference>
<dbReference type="GO" id="GO:0000724">
    <property type="term" value="P:double-strand break repair via homologous recombination"/>
    <property type="evidence" value="ECO:0007669"/>
    <property type="project" value="TreeGrafter"/>
</dbReference>
<sequence>MCQRSIKKERDILFTKEDDICSERKLTQQEVGELRHKVISCYKVSPKRGSDLLEMLQTDVLSTGCYGIDELLQGGLHPGEITEISGETATGKTQLAFSVTLTTICANKHNKVLFIDTVSTFSAERIRTLFLESDRFDHSREQGMEEDDVMNRIRIAKCFDVYAVMEFIEDMRDHLENKEKDDNVYTNIKLIIIDSFAAIFSPLLGVTQTQGHSLMITLTRILRNLAKEYNIAVLMINAAIASKPNNPISVFSSTKSKPSLGMSWTFMPDIQLYLTHCIEDKIVIKENEGENNIQQDYVYTNRKKIEVIMKPRICEVLRSRNGQMGKWCIFYMGGNELFTHYDIL</sequence>
<name>A0A2Z6R9G4_9GLOM</name>
<comment type="caution">
    <text evidence="11">The sequence shown here is derived from an EMBL/GenBank/DDBJ whole genome shotgun (WGS) entry which is preliminary data.</text>
</comment>
<keyword evidence="9" id="KW-0539">Nucleus</keyword>
<keyword evidence="8" id="KW-0234">DNA repair</keyword>
<dbReference type="GO" id="GO:0000400">
    <property type="term" value="F:four-way junction DNA binding"/>
    <property type="evidence" value="ECO:0007669"/>
    <property type="project" value="TreeGrafter"/>
</dbReference>
<dbReference type="GO" id="GO:0007131">
    <property type="term" value="P:reciprocal meiotic recombination"/>
    <property type="evidence" value="ECO:0007669"/>
    <property type="project" value="TreeGrafter"/>
</dbReference>
<feature type="domain" description="RecA family profile 1" evidence="10">
    <location>
        <begin position="57"/>
        <end position="240"/>
    </location>
</feature>
<dbReference type="STRING" id="94130.A0A2Z6R9G4"/>
<dbReference type="GO" id="GO:0005815">
    <property type="term" value="C:microtubule organizing center"/>
    <property type="evidence" value="ECO:0007669"/>
    <property type="project" value="TreeGrafter"/>
</dbReference>
<protein>
    <recommendedName>
        <fullName evidence="10">RecA family profile 1 domain-containing protein</fullName>
    </recommendedName>
</protein>
<dbReference type="GO" id="GO:0042148">
    <property type="term" value="P:DNA strand invasion"/>
    <property type="evidence" value="ECO:0007669"/>
    <property type="project" value="TreeGrafter"/>
</dbReference>
<evidence type="ECO:0000256" key="2">
    <source>
        <dbReference type="ARBA" id="ARBA00007095"/>
    </source>
</evidence>
<evidence type="ECO:0000256" key="8">
    <source>
        <dbReference type="ARBA" id="ARBA00023204"/>
    </source>
</evidence>
<dbReference type="GO" id="GO:0033063">
    <property type="term" value="C:Rad51B-Rad51C-Rad51D-XRCC2 complex"/>
    <property type="evidence" value="ECO:0007669"/>
    <property type="project" value="TreeGrafter"/>
</dbReference>
<evidence type="ECO:0000256" key="3">
    <source>
        <dbReference type="ARBA" id="ARBA00022741"/>
    </source>
</evidence>
<gene>
    <name evidence="11" type="ORF">RclHR1_03370012</name>
</gene>
<dbReference type="AlphaFoldDB" id="A0A2Z6R9G4"/>
<dbReference type="PANTHER" id="PTHR46457:SF1">
    <property type="entry name" value="DNA REPAIR PROTEIN RAD51 HOMOLOG 4"/>
    <property type="match status" value="1"/>
</dbReference>
<dbReference type="InterPro" id="IPR013632">
    <property type="entry name" value="Rad51_C"/>
</dbReference>
<dbReference type="InterPro" id="IPR051988">
    <property type="entry name" value="HRR_RAD51_Paralog"/>
</dbReference>
<dbReference type="Gene3D" id="3.40.50.300">
    <property type="entry name" value="P-loop containing nucleotide triphosphate hydrolases"/>
    <property type="match status" value="1"/>
</dbReference>
<reference evidence="11 12" key="1">
    <citation type="submission" date="2017-11" db="EMBL/GenBank/DDBJ databases">
        <title>The genome of Rhizophagus clarus HR1 reveals common genetic basis of auxotrophy among arbuscular mycorrhizal fungi.</title>
        <authorList>
            <person name="Kobayashi Y."/>
        </authorList>
    </citation>
    <scope>NUCLEOTIDE SEQUENCE [LARGE SCALE GENOMIC DNA]</scope>
    <source>
        <strain evidence="11 12">HR1</strain>
    </source>
</reference>
<dbReference type="GO" id="GO:0000723">
    <property type="term" value="P:telomere maintenance"/>
    <property type="evidence" value="ECO:0007669"/>
    <property type="project" value="TreeGrafter"/>
</dbReference>
<evidence type="ECO:0000256" key="5">
    <source>
        <dbReference type="ARBA" id="ARBA00022840"/>
    </source>
</evidence>
<keyword evidence="3" id="KW-0547">Nucleotide-binding</keyword>
<evidence type="ECO:0000313" key="11">
    <source>
        <dbReference type="EMBL" id="GBB98945.1"/>
    </source>
</evidence>
<keyword evidence="7" id="KW-0233">DNA recombination</keyword>
<evidence type="ECO:0000256" key="1">
    <source>
        <dbReference type="ARBA" id="ARBA00004123"/>
    </source>
</evidence>
<evidence type="ECO:0000256" key="6">
    <source>
        <dbReference type="ARBA" id="ARBA00023125"/>
    </source>
</evidence>
<organism evidence="11 12">
    <name type="scientific">Rhizophagus clarus</name>
    <dbReference type="NCBI Taxonomy" id="94130"/>
    <lineage>
        <taxon>Eukaryota</taxon>
        <taxon>Fungi</taxon>
        <taxon>Fungi incertae sedis</taxon>
        <taxon>Mucoromycota</taxon>
        <taxon>Glomeromycotina</taxon>
        <taxon>Glomeromycetes</taxon>
        <taxon>Glomerales</taxon>
        <taxon>Glomeraceae</taxon>
        <taxon>Rhizophagus</taxon>
    </lineage>
</organism>
<dbReference type="GO" id="GO:0140664">
    <property type="term" value="F:ATP-dependent DNA damage sensor activity"/>
    <property type="evidence" value="ECO:0007669"/>
    <property type="project" value="InterPro"/>
</dbReference>
<accession>A0A2Z6R9G4</accession>
<dbReference type="Proteomes" id="UP000247702">
    <property type="component" value="Unassembled WGS sequence"/>
</dbReference>
<keyword evidence="12" id="KW-1185">Reference proteome</keyword>
<dbReference type="InterPro" id="IPR020588">
    <property type="entry name" value="RecA_ATP-bd"/>
</dbReference>
<evidence type="ECO:0000313" key="12">
    <source>
        <dbReference type="Proteomes" id="UP000247702"/>
    </source>
</evidence>
<dbReference type="CDD" id="cd19489">
    <property type="entry name" value="Rad51D"/>
    <property type="match status" value="1"/>
</dbReference>
<keyword evidence="6" id="KW-0238">DNA-binding</keyword>
<dbReference type="EMBL" id="BEXD01002635">
    <property type="protein sequence ID" value="GBB98945.1"/>
    <property type="molecule type" value="Genomic_DNA"/>
</dbReference>
<keyword evidence="4" id="KW-0227">DNA damage</keyword>
<dbReference type="Pfam" id="PF08423">
    <property type="entry name" value="Rad51"/>
    <property type="match status" value="1"/>
</dbReference>
<dbReference type="SUPFAM" id="SSF52540">
    <property type="entry name" value="P-loop containing nucleoside triphosphate hydrolases"/>
    <property type="match status" value="1"/>
</dbReference>
<dbReference type="GO" id="GO:0003697">
    <property type="term" value="F:single-stranded DNA binding"/>
    <property type="evidence" value="ECO:0007669"/>
    <property type="project" value="TreeGrafter"/>
</dbReference>
<dbReference type="InterPro" id="IPR047323">
    <property type="entry name" value="Rad51D_C"/>
</dbReference>
<comment type="subcellular location">
    <subcellularLocation>
        <location evidence="1">Nucleus</location>
    </subcellularLocation>
</comment>
<proteinExistence type="inferred from homology"/>
<comment type="similarity">
    <text evidence="2">Belongs to the RecA family. RAD51 subfamily.</text>
</comment>